<feature type="non-terminal residue" evidence="1">
    <location>
        <position position="244"/>
    </location>
</feature>
<dbReference type="SUPFAM" id="SSF53098">
    <property type="entry name" value="Ribonuclease H-like"/>
    <property type="match status" value="1"/>
</dbReference>
<dbReference type="Gene3D" id="3.30.420.10">
    <property type="entry name" value="Ribonuclease H-like superfamily/Ribonuclease H"/>
    <property type="match status" value="1"/>
</dbReference>
<dbReference type="InterPro" id="IPR012337">
    <property type="entry name" value="RNaseH-like_sf"/>
</dbReference>
<gene>
    <name evidence="1" type="ORF">PMAYCL1PPCAC_27962</name>
</gene>
<name>A0AAN5D832_9BILA</name>
<protein>
    <recommendedName>
        <fullName evidence="3">3'-5' exonuclease domain-containing protein</fullName>
    </recommendedName>
</protein>
<evidence type="ECO:0000313" key="1">
    <source>
        <dbReference type="EMBL" id="GMR57767.1"/>
    </source>
</evidence>
<dbReference type="EMBL" id="BTRK01000006">
    <property type="protein sequence ID" value="GMR57767.1"/>
    <property type="molecule type" value="Genomic_DNA"/>
</dbReference>
<comment type="caution">
    <text evidence="1">The sequence shown here is derived from an EMBL/GenBank/DDBJ whole genome shotgun (WGS) entry which is preliminary data.</text>
</comment>
<evidence type="ECO:0008006" key="3">
    <source>
        <dbReference type="Google" id="ProtNLM"/>
    </source>
</evidence>
<dbReference type="AlphaFoldDB" id="A0AAN5D832"/>
<dbReference type="InterPro" id="IPR036397">
    <property type="entry name" value="RNaseH_sf"/>
</dbReference>
<dbReference type="PANTHER" id="PTHR47765:SF3">
    <property type="entry name" value="3'-5' EXONUCLEASE DOMAIN-CONTAINING PROTEIN"/>
    <property type="match status" value="1"/>
</dbReference>
<evidence type="ECO:0000313" key="2">
    <source>
        <dbReference type="Proteomes" id="UP001328107"/>
    </source>
</evidence>
<reference evidence="2" key="1">
    <citation type="submission" date="2022-10" db="EMBL/GenBank/DDBJ databases">
        <title>Genome assembly of Pristionchus species.</title>
        <authorList>
            <person name="Yoshida K."/>
            <person name="Sommer R.J."/>
        </authorList>
    </citation>
    <scope>NUCLEOTIDE SEQUENCE [LARGE SCALE GENOMIC DNA]</scope>
    <source>
        <strain evidence="2">RS5460</strain>
    </source>
</reference>
<dbReference type="Proteomes" id="UP001328107">
    <property type="component" value="Unassembled WGS sequence"/>
</dbReference>
<sequence>MRQVFLWSSRIFSSRLRTFSTTTRHLVESKNEDSKPYQLIDPRFARRFIEKESKKTFQDKKMAYENLHEIFWTILYQHLNMREEIIAACKEDKQYASYWENISTSDRTYSDVPRDIPLVTGDPLDTSMVSGGPFLTFSKEMRELIFIDNANLMSEISSEIERRADRSDGLRLALDAEWSAYETKPPASILQISLNDMAFVLDVDHLPGDVINPFVDMLFGHPKILKLGFQFNMDLKKLRMAKSL</sequence>
<organism evidence="1 2">
    <name type="scientific">Pristionchus mayeri</name>
    <dbReference type="NCBI Taxonomy" id="1317129"/>
    <lineage>
        <taxon>Eukaryota</taxon>
        <taxon>Metazoa</taxon>
        <taxon>Ecdysozoa</taxon>
        <taxon>Nematoda</taxon>
        <taxon>Chromadorea</taxon>
        <taxon>Rhabditida</taxon>
        <taxon>Rhabditina</taxon>
        <taxon>Diplogasteromorpha</taxon>
        <taxon>Diplogasteroidea</taxon>
        <taxon>Neodiplogasteridae</taxon>
        <taxon>Pristionchus</taxon>
    </lineage>
</organism>
<proteinExistence type="predicted"/>
<accession>A0AAN5D832</accession>
<dbReference type="InterPro" id="IPR052408">
    <property type="entry name" value="Exonuclease_MUT-7-like"/>
</dbReference>
<keyword evidence="2" id="KW-1185">Reference proteome</keyword>
<dbReference type="PANTHER" id="PTHR47765">
    <property type="entry name" value="3'-5' EXONUCLEASE DOMAIN-CONTAINING PROTEIN"/>
    <property type="match status" value="1"/>
</dbReference>
<dbReference type="GO" id="GO:0003676">
    <property type="term" value="F:nucleic acid binding"/>
    <property type="evidence" value="ECO:0007669"/>
    <property type="project" value="InterPro"/>
</dbReference>